<comment type="caution">
    <text evidence="1">The sequence shown here is derived from an EMBL/GenBank/DDBJ whole genome shotgun (WGS) entry which is preliminary data.</text>
</comment>
<name>A0ACC1HIE8_9FUNG</name>
<protein>
    <submittedName>
        <fullName evidence="1">Uncharacterized protein</fullName>
    </submittedName>
</protein>
<proteinExistence type="predicted"/>
<accession>A0ACC1HIE8</accession>
<evidence type="ECO:0000313" key="1">
    <source>
        <dbReference type="EMBL" id="KAJ1675992.1"/>
    </source>
</evidence>
<reference evidence="1" key="1">
    <citation type="submission" date="2022-06" db="EMBL/GenBank/DDBJ databases">
        <title>Phylogenomic reconstructions and comparative analyses of Kickxellomycotina fungi.</title>
        <authorList>
            <person name="Reynolds N.K."/>
            <person name="Stajich J.E."/>
            <person name="Barry K."/>
            <person name="Grigoriev I.V."/>
            <person name="Crous P."/>
            <person name="Smith M.E."/>
        </authorList>
    </citation>
    <scope>NUCLEOTIDE SEQUENCE</scope>
    <source>
        <strain evidence="1">RSA 2271</strain>
    </source>
</reference>
<organism evidence="1 2">
    <name type="scientific">Spiromyces aspiralis</name>
    <dbReference type="NCBI Taxonomy" id="68401"/>
    <lineage>
        <taxon>Eukaryota</taxon>
        <taxon>Fungi</taxon>
        <taxon>Fungi incertae sedis</taxon>
        <taxon>Zoopagomycota</taxon>
        <taxon>Kickxellomycotina</taxon>
        <taxon>Kickxellomycetes</taxon>
        <taxon>Kickxellales</taxon>
        <taxon>Kickxellaceae</taxon>
        <taxon>Spiromyces</taxon>
    </lineage>
</organism>
<dbReference type="Proteomes" id="UP001145114">
    <property type="component" value="Unassembled WGS sequence"/>
</dbReference>
<evidence type="ECO:0000313" key="2">
    <source>
        <dbReference type="Proteomes" id="UP001145114"/>
    </source>
</evidence>
<sequence length="345" mass="37932">MPPTSSPLLGSDLRDLPMVFSDLCTYQTSLRSAFGEPGSGDEYWAKDDVFRDRKRRKRGRAGCKPENMHGGYGSKDEVDELECVWGPPMGAIPDVRHEDFRQQGGLERFLELIWRPFDGHFCEPLRECPPIKEARHTLPEFTATAKVKREDRGFEVFKVRPRGDLRTQSDVATTKADIRQEAEIPVTDRGSGLIVGLSAPPGPGRPGTPSSKDLNADARSSGDQQPLRQAEEAPSPQYNHTAASTKPSQRDDEDYHRSPPSLIDNPFAVSVPVKTSLPLGMTIDVSEITSFIEQDINVLGNPTASASGVSTGFWPDKMPLPDLWKDGELGITDSDDEPNKDSGSS</sequence>
<keyword evidence="2" id="KW-1185">Reference proteome</keyword>
<dbReference type="EMBL" id="JAMZIH010005146">
    <property type="protein sequence ID" value="KAJ1675992.1"/>
    <property type="molecule type" value="Genomic_DNA"/>
</dbReference>
<gene>
    <name evidence="1" type="ORF">EV182_000162</name>
</gene>